<sequence length="259" mass="27174">MSQHTEPAVLTSVAAGVATLTIRNPAKRNAMTPEMWRQVPATLERLAADPAVRALVLTGEGDTFCAGVDIGALRDDDADSRGLAVAAEEALAAFPRPTLAAVRGHCVGGGCQLAVACDLRFAAEGALFGITPAKLGIVYAASATRRLVSLVGPATAKYLLFSGELIDTERALRTGLVDEVHPAAELGGRVAEFARLLVSRSQLTQAAAKEFADGAGAPPDPERIAYWDRRARESGEAAEGVAAFLERRSPVFTWPVTGR</sequence>
<evidence type="ECO:0000313" key="5">
    <source>
        <dbReference type="Proteomes" id="UP001501638"/>
    </source>
</evidence>
<evidence type="ECO:0000256" key="1">
    <source>
        <dbReference type="ARBA" id="ARBA00005254"/>
    </source>
</evidence>
<evidence type="ECO:0000256" key="3">
    <source>
        <dbReference type="RuleBase" id="RU003707"/>
    </source>
</evidence>
<dbReference type="PROSITE" id="PS00166">
    <property type="entry name" value="ENOYL_COA_HYDRATASE"/>
    <property type="match status" value="1"/>
</dbReference>
<comment type="caution">
    <text evidence="4">The sequence shown here is derived from an EMBL/GenBank/DDBJ whole genome shotgun (WGS) entry which is preliminary data.</text>
</comment>
<comment type="similarity">
    <text evidence="1 3">Belongs to the enoyl-CoA hydratase/isomerase family.</text>
</comment>
<proteinExistence type="inferred from homology"/>
<protein>
    <submittedName>
        <fullName evidence="4">Enoyl-CoA hydratase/isomerase family protein</fullName>
    </submittedName>
</protein>
<dbReference type="Pfam" id="PF00378">
    <property type="entry name" value="ECH_1"/>
    <property type="match status" value="1"/>
</dbReference>
<accession>A0ABP5WDQ5</accession>
<dbReference type="PANTHER" id="PTHR11941:SF127">
    <property type="entry name" value="ENOYL-COA HYDRATASE ECHA18 (ENOYL HYDRASE) (UNSATURATED ACYL-COA HYDRATASE) (CROTONASE)-RELATED"/>
    <property type="match status" value="1"/>
</dbReference>
<dbReference type="CDD" id="cd06558">
    <property type="entry name" value="crotonase-like"/>
    <property type="match status" value="1"/>
</dbReference>
<reference evidence="5" key="1">
    <citation type="journal article" date="2019" name="Int. J. Syst. Evol. Microbiol.">
        <title>The Global Catalogue of Microorganisms (GCM) 10K type strain sequencing project: providing services to taxonomists for standard genome sequencing and annotation.</title>
        <authorList>
            <consortium name="The Broad Institute Genomics Platform"/>
            <consortium name="The Broad Institute Genome Sequencing Center for Infectious Disease"/>
            <person name="Wu L."/>
            <person name="Ma J."/>
        </authorList>
    </citation>
    <scope>NUCLEOTIDE SEQUENCE [LARGE SCALE GENOMIC DNA]</scope>
    <source>
        <strain evidence="5">JCM 6305</strain>
    </source>
</reference>
<dbReference type="InterPro" id="IPR018376">
    <property type="entry name" value="Enoyl-CoA_hyd/isom_CS"/>
</dbReference>
<dbReference type="Gene3D" id="3.90.226.10">
    <property type="entry name" value="2-enoyl-CoA Hydratase, Chain A, domain 1"/>
    <property type="match status" value="1"/>
</dbReference>
<evidence type="ECO:0000313" key="4">
    <source>
        <dbReference type="EMBL" id="GAA2424586.1"/>
    </source>
</evidence>
<gene>
    <name evidence="4" type="ORF">GCM10010405_03780</name>
</gene>
<dbReference type="SUPFAM" id="SSF52096">
    <property type="entry name" value="ClpP/crotonase"/>
    <property type="match status" value="1"/>
</dbReference>
<dbReference type="InterPro" id="IPR014748">
    <property type="entry name" value="Enoyl-CoA_hydra_C"/>
</dbReference>
<keyword evidence="2" id="KW-0456">Lyase</keyword>
<evidence type="ECO:0000256" key="2">
    <source>
        <dbReference type="ARBA" id="ARBA00023239"/>
    </source>
</evidence>
<dbReference type="InterPro" id="IPR029045">
    <property type="entry name" value="ClpP/crotonase-like_dom_sf"/>
</dbReference>
<organism evidence="4 5">
    <name type="scientific">Streptomyces macrosporus</name>
    <dbReference type="NCBI Taxonomy" id="44032"/>
    <lineage>
        <taxon>Bacteria</taxon>
        <taxon>Bacillati</taxon>
        <taxon>Actinomycetota</taxon>
        <taxon>Actinomycetes</taxon>
        <taxon>Kitasatosporales</taxon>
        <taxon>Streptomycetaceae</taxon>
        <taxon>Streptomyces</taxon>
    </lineage>
</organism>
<dbReference type="Gene3D" id="1.10.12.10">
    <property type="entry name" value="Lyase 2-enoyl-coa Hydratase, Chain A, domain 2"/>
    <property type="match status" value="1"/>
</dbReference>
<name>A0ABP5WDQ5_9ACTN</name>
<dbReference type="PANTHER" id="PTHR11941">
    <property type="entry name" value="ENOYL-COA HYDRATASE-RELATED"/>
    <property type="match status" value="1"/>
</dbReference>
<dbReference type="InterPro" id="IPR001753">
    <property type="entry name" value="Enoyl-CoA_hydra/iso"/>
</dbReference>
<keyword evidence="5" id="KW-1185">Reference proteome</keyword>
<dbReference type="Proteomes" id="UP001501638">
    <property type="component" value="Unassembled WGS sequence"/>
</dbReference>
<dbReference type="RefSeq" id="WP_344320211.1">
    <property type="nucleotide sequence ID" value="NZ_BAAASZ010000003.1"/>
</dbReference>
<dbReference type="EMBL" id="BAAASZ010000003">
    <property type="protein sequence ID" value="GAA2424586.1"/>
    <property type="molecule type" value="Genomic_DNA"/>
</dbReference>